<dbReference type="InterPro" id="IPR011333">
    <property type="entry name" value="SKP1/BTB/POZ_sf"/>
</dbReference>
<dbReference type="SMR" id="A0A7M7GCV9"/>
<name>A0A7M7GCV9_NASVI</name>
<gene>
    <name evidence="2" type="primary">100680408</name>
</gene>
<proteinExistence type="predicted"/>
<protein>
    <recommendedName>
        <fullName evidence="1">BTB domain-containing protein</fullName>
    </recommendedName>
</protein>
<organism evidence="2 3">
    <name type="scientific">Nasonia vitripennis</name>
    <name type="common">Parasitic wasp</name>
    <dbReference type="NCBI Taxonomy" id="7425"/>
    <lineage>
        <taxon>Eukaryota</taxon>
        <taxon>Metazoa</taxon>
        <taxon>Ecdysozoa</taxon>
        <taxon>Arthropoda</taxon>
        <taxon>Hexapoda</taxon>
        <taxon>Insecta</taxon>
        <taxon>Pterygota</taxon>
        <taxon>Neoptera</taxon>
        <taxon>Endopterygota</taxon>
        <taxon>Hymenoptera</taxon>
        <taxon>Apocrita</taxon>
        <taxon>Proctotrupomorpha</taxon>
        <taxon>Chalcidoidea</taxon>
        <taxon>Pteromalidae</taxon>
        <taxon>Pteromalinae</taxon>
        <taxon>Nasonia</taxon>
    </lineage>
</organism>
<dbReference type="AlphaFoldDB" id="A0A7M7GCV9"/>
<dbReference type="SMART" id="SM00225">
    <property type="entry name" value="BTB"/>
    <property type="match status" value="1"/>
</dbReference>
<dbReference type="OrthoDB" id="6359816at2759"/>
<keyword evidence="3" id="KW-1185">Reference proteome</keyword>
<sequence length="347" mass="40094">MREAGDGSCLQMHIRCGIRYLWTISNFKKLYSEQYLESSSLYLQRGKQRNPFNLKIVKVKPVHNDEDNGEIFFLNLNFQKKLLEESQYHIRYCLCDSYGKAVTQPAIVEMQVVYDKIGPFYLNFIAAKDLKEKIQIHETLIIDVLMLDVTFPSLYNVSTDTLLGSVDRVKVIGDQKKMLIDKNFQKLYNQVSTSDMVLMVKDRKFLVHTIVLTAKSPTLSSLLLPMLQGNETNVWLTIEDFDPAIVSAMLKYMYFGDVTITDEVIFDLYRIAKTYQLSDLANTCLVRIMKSTNVDNAMTVYCFAVKNKIDLLDKCTREFVRQNIDQVMDSGSFERIINSYDFQAHGI</sequence>
<reference evidence="2" key="1">
    <citation type="submission" date="2021-01" db="UniProtKB">
        <authorList>
            <consortium name="EnsemblMetazoa"/>
        </authorList>
    </citation>
    <scope>IDENTIFICATION</scope>
</reference>
<dbReference type="KEGG" id="nvi:100680408"/>
<evidence type="ECO:0000259" key="1">
    <source>
        <dbReference type="PROSITE" id="PS50097"/>
    </source>
</evidence>
<dbReference type="Pfam" id="PF00651">
    <property type="entry name" value="BTB"/>
    <property type="match status" value="1"/>
</dbReference>
<dbReference type="CDD" id="cd18314">
    <property type="entry name" value="BTB_POZ_trishanku-like"/>
    <property type="match status" value="1"/>
</dbReference>
<dbReference type="EnsemblMetazoa" id="XM_003425094">
    <property type="protein sequence ID" value="XP_003425142"/>
    <property type="gene ID" value="LOC100680408"/>
</dbReference>
<evidence type="ECO:0000313" key="2">
    <source>
        <dbReference type="EnsemblMetazoa" id="XP_003425142"/>
    </source>
</evidence>
<dbReference type="Proteomes" id="UP000002358">
    <property type="component" value="Chromosome 1"/>
</dbReference>
<dbReference type="SUPFAM" id="SSF54695">
    <property type="entry name" value="POZ domain"/>
    <property type="match status" value="1"/>
</dbReference>
<evidence type="ECO:0000313" key="3">
    <source>
        <dbReference type="Proteomes" id="UP000002358"/>
    </source>
</evidence>
<dbReference type="InterPro" id="IPR000210">
    <property type="entry name" value="BTB/POZ_dom"/>
</dbReference>
<feature type="domain" description="BTB" evidence="1">
    <location>
        <begin position="194"/>
        <end position="262"/>
    </location>
</feature>
<accession>A0A7M7GCV9</accession>
<dbReference type="PANTHER" id="PTHR24410">
    <property type="entry name" value="HL07962P-RELATED"/>
    <property type="match status" value="1"/>
</dbReference>
<dbReference type="Gene3D" id="3.30.710.10">
    <property type="entry name" value="Potassium Channel Kv1.1, Chain A"/>
    <property type="match status" value="1"/>
</dbReference>
<dbReference type="InParanoid" id="A0A7M7GCV9"/>
<dbReference type="InterPro" id="IPR051481">
    <property type="entry name" value="BTB-POZ/Galectin-3-binding"/>
</dbReference>
<dbReference type="PANTHER" id="PTHR24410:SF23">
    <property type="entry name" value="BTB DOMAIN-CONTAINING PROTEIN-RELATED"/>
    <property type="match status" value="1"/>
</dbReference>
<dbReference type="PROSITE" id="PS50097">
    <property type="entry name" value="BTB"/>
    <property type="match status" value="1"/>
</dbReference>